<dbReference type="AlphaFoldDB" id="A0A2P4YVS5"/>
<gene>
    <name evidence="1" type="ORF">PHPALM_58</name>
</gene>
<protein>
    <submittedName>
        <fullName evidence="1">Uncharacterized protein</fullName>
    </submittedName>
</protein>
<sequence length="61" mass="6989">MSNAELRSQEVVKVLTNEHIKRQGEKAASVKIEDAGRVFNAERETRRCDYSGKWGHIIDKC</sequence>
<proteinExistence type="predicted"/>
<dbReference type="OrthoDB" id="122371at2759"/>
<evidence type="ECO:0000313" key="1">
    <source>
        <dbReference type="EMBL" id="POM81897.1"/>
    </source>
</evidence>
<evidence type="ECO:0000313" key="2">
    <source>
        <dbReference type="Proteomes" id="UP000237271"/>
    </source>
</evidence>
<accession>A0A2P4YVS5</accession>
<keyword evidence="2" id="KW-1185">Reference proteome</keyword>
<dbReference type="Proteomes" id="UP000237271">
    <property type="component" value="Unassembled WGS sequence"/>
</dbReference>
<name>A0A2P4YVS5_9STRA</name>
<organism evidence="1 2">
    <name type="scientific">Phytophthora palmivora</name>
    <dbReference type="NCBI Taxonomy" id="4796"/>
    <lineage>
        <taxon>Eukaryota</taxon>
        <taxon>Sar</taxon>
        <taxon>Stramenopiles</taxon>
        <taxon>Oomycota</taxon>
        <taxon>Peronosporomycetes</taxon>
        <taxon>Peronosporales</taxon>
        <taxon>Peronosporaceae</taxon>
        <taxon>Phytophthora</taxon>
    </lineage>
</organism>
<comment type="caution">
    <text evidence="1">The sequence shown here is derived from an EMBL/GenBank/DDBJ whole genome shotgun (WGS) entry which is preliminary data.</text>
</comment>
<dbReference type="EMBL" id="NCKW01000004">
    <property type="protein sequence ID" value="POM81897.1"/>
    <property type="molecule type" value="Genomic_DNA"/>
</dbReference>
<reference evidence="1 2" key="1">
    <citation type="journal article" date="2017" name="Genome Biol. Evol.">
        <title>Phytophthora megakarya and P. palmivora, closely related causal agents of cacao black pod rot, underwent increases in genome sizes and gene numbers by different mechanisms.</title>
        <authorList>
            <person name="Ali S.S."/>
            <person name="Shao J."/>
            <person name="Lary D.J."/>
            <person name="Kronmiller B."/>
            <person name="Shen D."/>
            <person name="Strem M.D."/>
            <person name="Amoako-Attah I."/>
            <person name="Akrofi A.Y."/>
            <person name="Begoude B.A."/>
            <person name="Ten Hoopen G.M."/>
            <person name="Coulibaly K."/>
            <person name="Kebe B.I."/>
            <person name="Melnick R.L."/>
            <person name="Guiltinan M.J."/>
            <person name="Tyler B.M."/>
            <person name="Meinhardt L.W."/>
            <person name="Bailey B.A."/>
        </authorList>
    </citation>
    <scope>NUCLEOTIDE SEQUENCE [LARGE SCALE GENOMIC DNA]</scope>
    <source>
        <strain evidence="2">sbr112.9</strain>
    </source>
</reference>